<sequence>MELTILRQQTIYYRDGDADPKYLRAMRLMSGFLGALPNFQVHQHPQAFQIKIKSHWSWFYLREQ</sequence>
<dbReference type="Proteomes" id="UP000663866">
    <property type="component" value="Unassembled WGS sequence"/>
</dbReference>
<dbReference type="EMBL" id="CAJOBG010073662">
    <property type="protein sequence ID" value="CAF4604580.1"/>
    <property type="molecule type" value="Genomic_DNA"/>
</dbReference>
<evidence type="ECO:0000313" key="2">
    <source>
        <dbReference type="Proteomes" id="UP000663866"/>
    </source>
</evidence>
<protein>
    <submittedName>
        <fullName evidence="1">Uncharacterized protein</fullName>
    </submittedName>
</protein>
<name>A0A821C4H9_9BILA</name>
<comment type="caution">
    <text evidence="1">The sequence shown here is derived from an EMBL/GenBank/DDBJ whole genome shotgun (WGS) entry which is preliminary data.</text>
</comment>
<feature type="non-terminal residue" evidence="1">
    <location>
        <position position="1"/>
    </location>
</feature>
<organism evidence="1 2">
    <name type="scientific">Rotaria magnacalcarata</name>
    <dbReference type="NCBI Taxonomy" id="392030"/>
    <lineage>
        <taxon>Eukaryota</taxon>
        <taxon>Metazoa</taxon>
        <taxon>Spiralia</taxon>
        <taxon>Gnathifera</taxon>
        <taxon>Rotifera</taxon>
        <taxon>Eurotatoria</taxon>
        <taxon>Bdelloidea</taxon>
        <taxon>Philodinida</taxon>
        <taxon>Philodinidae</taxon>
        <taxon>Rotaria</taxon>
    </lineage>
</organism>
<keyword evidence="2" id="KW-1185">Reference proteome</keyword>
<dbReference type="AlphaFoldDB" id="A0A821C4H9"/>
<evidence type="ECO:0000313" key="1">
    <source>
        <dbReference type="EMBL" id="CAF4604580.1"/>
    </source>
</evidence>
<proteinExistence type="predicted"/>
<gene>
    <name evidence="1" type="ORF">OVN521_LOCUS45304</name>
</gene>
<accession>A0A821C4H9</accession>
<reference evidence="1" key="1">
    <citation type="submission" date="2021-02" db="EMBL/GenBank/DDBJ databases">
        <authorList>
            <person name="Nowell W R."/>
        </authorList>
    </citation>
    <scope>NUCLEOTIDE SEQUENCE</scope>
</reference>